<feature type="non-terminal residue" evidence="1">
    <location>
        <position position="54"/>
    </location>
</feature>
<accession>A0A6A5KZJ1</accession>
<dbReference type="OrthoDB" id="3780508at2759"/>
<evidence type="ECO:0000313" key="1">
    <source>
        <dbReference type="EMBL" id="KAF1839313.1"/>
    </source>
</evidence>
<evidence type="ECO:0000313" key="2">
    <source>
        <dbReference type="Proteomes" id="UP000800040"/>
    </source>
</evidence>
<keyword evidence="2" id="KW-1185">Reference proteome</keyword>
<gene>
    <name evidence="1" type="ORF">BDW02DRAFT_478667</name>
</gene>
<dbReference type="Proteomes" id="UP000800040">
    <property type="component" value="Unassembled WGS sequence"/>
</dbReference>
<protein>
    <submittedName>
        <fullName evidence="1">Uncharacterized protein</fullName>
    </submittedName>
</protein>
<dbReference type="EMBL" id="ML975245">
    <property type="protein sequence ID" value="KAF1839313.1"/>
    <property type="molecule type" value="Genomic_DNA"/>
</dbReference>
<reference evidence="1" key="1">
    <citation type="submission" date="2020-01" db="EMBL/GenBank/DDBJ databases">
        <authorList>
            <consortium name="DOE Joint Genome Institute"/>
            <person name="Haridas S."/>
            <person name="Albert R."/>
            <person name="Binder M."/>
            <person name="Bloem J."/>
            <person name="Labutti K."/>
            <person name="Salamov A."/>
            <person name="Andreopoulos B."/>
            <person name="Baker S.E."/>
            <person name="Barry K."/>
            <person name="Bills G."/>
            <person name="Bluhm B.H."/>
            <person name="Cannon C."/>
            <person name="Castanera R."/>
            <person name="Culley D.E."/>
            <person name="Daum C."/>
            <person name="Ezra D."/>
            <person name="Gonzalez J.B."/>
            <person name="Henrissat B."/>
            <person name="Kuo A."/>
            <person name="Liang C."/>
            <person name="Lipzen A."/>
            <person name="Lutzoni F."/>
            <person name="Magnuson J."/>
            <person name="Mondo S."/>
            <person name="Nolan M."/>
            <person name="Ohm R."/>
            <person name="Pangilinan J."/>
            <person name="Park H.-J."/>
            <person name="Ramirez L."/>
            <person name="Alfaro M."/>
            <person name="Sun H."/>
            <person name="Tritt A."/>
            <person name="Yoshinaga Y."/>
            <person name="Zwiers L.-H."/>
            <person name="Turgeon B.G."/>
            <person name="Goodwin S.B."/>
            <person name="Spatafora J.W."/>
            <person name="Crous P.W."/>
            <person name="Grigoriev I.V."/>
        </authorList>
    </citation>
    <scope>NUCLEOTIDE SEQUENCE</scope>
    <source>
        <strain evidence="1">P77</strain>
    </source>
</reference>
<organism evidence="1 2">
    <name type="scientific">Decorospora gaudefroyi</name>
    <dbReference type="NCBI Taxonomy" id="184978"/>
    <lineage>
        <taxon>Eukaryota</taxon>
        <taxon>Fungi</taxon>
        <taxon>Dikarya</taxon>
        <taxon>Ascomycota</taxon>
        <taxon>Pezizomycotina</taxon>
        <taxon>Dothideomycetes</taxon>
        <taxon>Pleosporomycetidae</taxon>
        <taxon>Pleosporales</taxon>
        <taxon>Pleosporineae</taxon>
        <taxon>Pleosporaceae</taxon>
        <taxon>Decorospora</taxon>
    </lineage>
</organism>
<name>A0A6A5KZJ1_9PLEO</name>
<dbReference type="AlphaFoldDB" id="A0A6A5KZJ1"/>
<sequence>MDHHHHQPIWPMLQGAFDYTLNLAGEVWAMIWKPMPEARPRPVREMGMPCAQEE</sequence>
<proteinExistence type="predicted"/>